<dbReference type="Proteomes" id="UP000326979">
    <property type="component" value="Unassembled WGS sequence"/>
</dbReference>
<evidence type="ECO:0000259" key="1">
    <source>
        <dbReference type="Pfam" id="PF21806"/>
    </source>
</evidence>
<proteinExistence type="predicted"/>
<keyword evidence="3" id="KW-1185">Reference proteome</keyword>
<evidence type="ECO:0000313" key="3">
    <source>
        <dbReference type="Proteomes" id="UP000326979"/>
    </source>
</evidence>
<evidence type="ECO:0000313" key="2">
    <source>
        <dbReference type="EMBL" id="MPY41684.1"/>
    </source>
</evidence>
<protein>
    <recommendedName>
        <fullName evidence="1">DUF6879 domain-containing protein</fullName>
    </recommendedName>
</protein>
<comment type="caution">
    <text evidence="2">The sequence shown here is derived from an EMBL/GenBank/DDBJ whole genome shotgun (WGS) entry which is preliminary data.</text>
</comment>
<dbReference type="EMBL" id="VJZE01000109">
    <property type="protein sequence ID" value="MPY41684.1"/>
    <property type="molecule type" value="Genomic_DNA"/>
</dbReference>
<dbReference type="Pfam" id="PF21806">
    <property type="entry name" value="DUF6879"/>
    <property type="match status" value="1"/>
</dbReference>
<gene>
    <name evidence="2" type="ORF">FNH04_17735</name>
</gene>
<organism evidence="2 3">
    <name type="scientific">Streptomyces phyllanthi</name>
    <dbReference type="NCBI Taxonomy" id="1803180"/>
    <lineage>
        <taxon>Bacteria</taxon>
        <taxon>Bacillati</taxon>
        <taxon>Actinomycetota</taxon>
        <taxon>Actinomycetes</taxon>
        <taxon>Kitasatosporales</taxon>
        <taxon>Streptomycetaceae</taxon>
        <taxon>Streptomyces</taxon>
    </lineage>
</organism>
<reference evidence="2 3" key="1">
    <citation type="submission" date="2019-07" db="EMBL/GenBank/DDBJ databases">
        <title>New species of Amycolatopsis and Streptomyces.</title>
        <authorList>
            <person name="Duangmal K."/>
            <person name="Teo W.F.A."/>
            <person name="Lipun K."/>
        </authorList>
    </citation>
    <scope>NUCLEOTIDE SEQUENCE [LARGE SCALE GENOMIC DNA]</scope>
    <source>
        <strain evidence="2 3">TISTR 2346</strain>
    </source>
</reference>
<dbReference type="AlphaFoldDB" id="A0A5N8W5V8"/>
<accession>A0A5N8W5V8</accession>
<feature type="domain" description="DUF6879" evidence="1">
    <location>
        <begin position="10"/>
        <end position="172"/>
    </location>
</feature>
<dbReference type="InterPro" id="IPR049244">
    <property type="entry name" value="DUF6879"/>
</dbReference>
<sequence>MTTSSSRSLGDWFTVFEREAFRLETLDDYSQSGGVDAYRAFLAGEEQPESYKAAAWLTTVGNATEAGKRVYRVHILSRPLTDYLRFELSWGYRRNASAGEEFFILDTTETENPIPDAPDFWLFDDQVIAAMAYDDAGKYLGSEFLGDDRLAEFRTYRDTALAHAEPFAEWWARHGE</sequence>
<name>A0A5N8W5V8_9ACTN</name>